<gene>
    <name evidence="9" type="ORF">QN277_023232</name>
</gene>
<keyword evidence="2" id="KW-0813">Transport</keyword>
<dbReference type="Pfam" id="PF04526">
    <property type="entry name" value="DUF568"/>
    <property type="match status" value="1"/>
</dbReference>
<comment type="caution">
    <text evidence="9">The sequence shown here is derived from an EMBL/GenBank/DDBJ whole genome shotgun (WGS) entry which is preliminary data.</text>
</comment>
<dbReference type="PANTHER" id="PTHR23130:SF157">
    <property type="entry name" value="AUXIN-INDUCED IN ROOT CULTURES PROTEIN 12"/>
    <property type="match status" value="1"/>
</dbReference>
<dbReference type="InterPro" id="IPR005018">
    <property type="entry name" value="DOMON_domain"/>
</dbReference>
<dbReference type="EMBL" id="JAWXYG010000006">
    <property type="protein sequence ID" value="KAK4270153.1"/>
    <property type="molecule type" value="Genomic_DNA"/>
</dbReference>
<reference evidence="9" key="1">
    <citation type="submission" date="2023-10" db="EMBL/GenBank/DDBJ databases">
        <title>Chromosome-level genome of the transformable northern wattle, Acacia crassicarpa.</title>
        <authorList>
            <person name="Massaro I."/>
            <person name="Sinha N.R."/>
            <person name="Poethig S."/>
            <person name="Leichty A.R."/>
        </authorList>
    </citation>
    <scope>NUCLEOTIDE SEQUENCE</scope>
    <source>
        <strain evidence="9">Acra3RX</strain>
        <tissue evidence="9">Leaf</tissue>
    </source>
</reference>
<dbReference type="PROSITE" id="PS50836">
    <property type="entry name" value="DOMON"/>
    <property type="match status" value="1"/>
</dbReference>
<evidence type="ECO:0000256" key="6">
    <source>
        <dbReference type="SAM" id="MobiDB-lite"/>
    </source>
</evidence>
<feature type="domain" description="DOMON" evidence="8">
    <location>
        <begin position="51"/>
        <end position="163"/>
    </location>
</feature>
<proteinExistence type="predicted"/>
<dbReference type="Proteomes" id="UP001293593">
    <property type="component" value="Unassembled WGS sequence"/>
</dbReference>
<evidence type="ECO:0000256" key="7">
    <source>
        <dbReference type="SAM" id="SignalP"/>
    </source>
</evidence>
<dbReference type="InterPro" id="IPR045265">
    <property type="entry name" value="AIR12_DOMON"/>
</dbReference>
<protein>
    <recommendedName>
        <fullName evidence="8">DOMON domain-containing protein</fullName>
    </recommendedName>
</protein>
<evidence type="ECO:0000256" key="5">
    <source>
        <dbReference type="ARBA" id="ARBA00023136"/>
    </source>
</evidence>
<keyword evidence="4" id="KW-0249">Electron transport</keyword>
<name>A0AAE1JIF6_9FABA</name>
<sequence>MASSSSSSSLIFAISAIFFALSFSSVQTLTCTSQKLPDKKVFSNCTDLPSLGATLHYSYNATNNSLSIGYVATPAKSGGWVSWALNPTGQGMLGAQAIIAFKSNSTVVPKTYNLTSYKGIEESKLSFEVWDLSAVESDGEITILASVKVPGKPDKLNQVWQVGPSVTNGVPDMHALTSANTKAKSTLSLSTSTSAGENTTANSTDKSGGVSATDNRLGLGLFAGLLMLVASCVNF</sequence>
<keyword evidence="5" id="KW-0472">Membrane</keyword>
<feature type="signal peptide" evidence="7">
    <location>
        <begin position="1"/>
        <end position="28"/>
    </location>
</feature>
<evidence type="ECO:0000313" key="10">
    <source>
        <dbReference type="Proteomes" id="UP001293593"/>
    </source>
</evidence>
<evidence type="ECO:0000313" key="9">
    <source>
        <dbReference type="EMBL" id="KAK4270153.1"/>
    </source>
</evidence>
<evidence type="ECO:0000256" key="1">
    <source>
        <dbReference type="ARBA" id="ARBA00004370"/>
    </source>
</evidence>
<accession>A0AAE1JIF6</accession>
<evidence type="ECO:0000256" key="2">
    <source>
        <dbReference type="ARBA" id="ARBA00022448"/>
    </source>
</evidence>
<feature type="compositionally biased region" description="Polar residues" evidence="6">
    <location>
        <begin position="196"/>
        <end position="211"/>
    </location>
</feature>
<feature type="region of interest" description="Disordered" evidence="6">
    <location>
        <begin position="187"/>
        <end position="211"/>
    </location>
</feature>
<feature type="chain" id="PRO_5042005820" description="DOMON domain-containing protein" evidence="7">
    <location>
        <begin position="29"/>
        <end position="235"/>
    </location>
</feature>
<dbReference type="GO" id="GO:0016020">
    <property type="term" value="C:membrane"/>
    <property type="evidence" value="ECO:0007669"/>
    <property type="project" value="UniProtKB-SubCell"/>
</dbReference>
<evidence type="ECO:0000259" key="8">
    <source>
        <dbReference type="PROSITE" id="PS50836"/>
    </source>
</evidence>
<comment type="subcellular location">
    <subcellularLocation>
        <location evidence="1">Membrane</location>
    </subcellularLocation>
</comment>
<evidence type="ECO:0000256" key="4">
    <source>
        <dbReference type="ARBA" id="ARBA00022982"/>
    </source>
</evidence>
<dbReference type="PANTHER" id="PTHR23130">
    <property type="entry name" value="CYTOCHROME B561 AND DOMON DOMAIN-CONTAINING PROTEIN"/>
    <property type="match status" value="1"/>
</dbReference>
<organism evidence="9 10">
    <name type="scientific">Acacia crassicarpa</name>
    <name type="common">northern wattle</name>
    <dbReference type="NCBI Taxonomy" id="499986"/>
    <lineage>
        <taxon>Eukaryota</taxon>
        <taxon>Viridiplantae</taxon>
        <taxon>Streptophyta</taxon>
        <taxon>Embryophyta</taxon>
        <taxon>Tracheophyta</taxon>
        <taxon>Spermatophyta</taxon>
        <taxon>Magnoliopsida</taxon>
        <taxon>eudicotyledons</taxon>
        <taxon>Gunneridae</taxon>
        <taxon>Pentapetalae</taxon>
        <taxon>rosids</taxon>
        <taxon>fabids</taxon>
        <taxon>Fabales</taxon>
        <taxon>Fabaceae</taxon>
        <taxon>Caesalpinioideae</taxon>
        <taxon>mimosoid clade</taxon>
        <taxon>Acacieae</taxon>
        <taxon>Acacia</taxon>
    </lineage>
</organism>
<keyword evidence="3 7" id="KW-0732">Signal</keyword>
<keyword evidence="10" id="KW-1185">Reference proteome</keyword>
<evidence type="ECO:0000256" key="3">
    <source>
        <dbReference type="ARBA" id="ARBA00022729"/>
    </source>
</evidence>
<dbReference type="CDD" id="cd09629">
    <property type="entry name" value="DOMON_CIL1_like"/>
    <property type="match status" value="1"/>
</dbReference>
<dbReference type="AlphaFoldDB" id="A0AAE1JIF6"/>